<evidence type="ECO:0000313" key="2">
    <source>
        <dbReference type="Proteomes" id="UP001234989"/>
    </source>
</evidence>
<reference evidence="1" key="1">
    <citation type="submission" date="2023-08" db="EMBL/GenBank/DDBJ databases">
        <title>A de novo genome assembly of Solanum verrucosum Schlechtendal, a Mexican diploid species geographically isolated from the other diploid A-genome species in potato relatives.</title>
        <authorList>
            <person name="Hosaka K."/>
        </authorList>
    </citation>
    <scope>NUCLEOTIDE SEQUENCE</scope>
    <source>
        <tissue evidence="1">Young leaves</tissue>
    </source>
</reference>
<keyword evidence="2" id="KW-1185">Reference proteome</keyword>
<accession>A0AAF0TDU5</accession>
<dbReference type="AlphaFoldDB" id="A0AAF0TDU5"/>
<protein>
    <submittedName>
        <fullName evidence="1">Uncharacterized protein</fullName>
    </submittedName>
</protein>
<organism evidence="1 2">
    <name type="scientific">Solanum verrucosum</name>
    <dbReference type="NCBI Taxonomy" id="315347"/>
    <lineage>
        <taxon>Eukaryota</taxon>
        <taxon>Viridiplantae</taxon>
        <taxon>Streptophyta</taxon>
        <taxon>Embryophyta</taxon>
        <taxon>Tracheophyta</taxon>
        <taxon>Spermatophyta</taxon>
        <taxon>Magnoliopsida</taxon>
        <taxon>eudicotyledons</taxon>
        <taxon>Gunneridae</taxon>
        <taxon>Pentapetalae</taxon>
        <taxon>asterids</taxon>
        <taxon>lamiids</taxon>
        <taxon>Solanales</taxon>
        <taxon>Solanaceae</taxon>
        <taxon>Solanoideae</taxon>
        <taxon>Solaneae</taxon>
        <taxon>Solanum</taxon>
    </lineage>
</organism>
<dbReference type="Proteomes" id="UP001234989">
    <property type="component" value="Chromosome 1"/>
</dbReference>
<gene>
    <name evidence="1" type="ORF">MTR67_003055</name>
</gene>
<name>A0AAF0TDU5_SOLVR</name>
<evidence type="ECO:0000313" key="1">
    <source>
        <dbReference type="EMBL" id="WMV09670.1"/>
    </source>
</evidence>
<dbReference type="EMBL" id="CP133612">
    <property type="protein sequence ID" value="WMV09670.1"/>
    <property type="molecule type" value="Genomic_DNA"/>
</dbReference>
<sequence length="97" mass="10685">MNFLYHPGKTNVVADALSRLSKGSVAHIEDGKNELIRDIHKLARLGVRLVDSTQGNVMVHNGSESSFVSNVKTRQDLNLTLVELKEVVLKKSVEAFA</sequence>
<proteinExistence type="predicted"/>